<accession>A0A0S3RPP4</accession>
<name>A0A0S3RPP4_PHAAN</name>
<reference evidence="1 2" key="1">
    <citation type="journal article" date="2015" name="Sci. Rep.">
        <title>The power of single molecule real-time sequencing technology in the de novo assembly of a eukaryotic genome.</title>
        <authorList>
            <person name="Sakai H."/>
            <person name="Naito K."/>
            <person name="Ogiso-Tanaka E."/>
            <person name="Takahashi Y."/>
            <person name="Iseki K."/>
            <person name="Muto C."/>
            <person name="Satou K."/>
            <person name="Teruya K."/>
            <person name="Shiroma A."/>
            <person name="Shimoji M."/>
            <person name="Hirano T."/>
            <person name="Itoh T."/>
            <person name="Kaga A."/>
            <person name="Tomooka N."/>
        </authorList>
    </citation>
    <scope>NUCLEOTIDE SEQUENCE [LARGE SCALE GENOMIC DNA]</scope>
    <source>
        <strain evidence="2">cv. Shumari</strain>
    </source>
</reference>
<dbReference type="AlphaFoldDB" id="A0A0S3RPP4"/>
<sequence length="75" mass="8709">LQWRFDGDTELVQENAANSAHVVCSDLMSNDDYHTWWFCHGFRSGLRHSKPNQFTSSSMAKQRVHPASAFLLFRH</sequence>
<proteinExistence type="predicted"/>
<keyword evidence="2" id="KW-1185">Reference proteome</keyword>
<dbReference type="Proteomes" id="UP000291084">
    <property type="component" value="Chromosome 3"/>
</dbReference>
<evidence type="ECO:0000313" key="2">
    <source>
        <dbReference type="Proteomes" id="UP000291084"/>
    </source>
</evidence>
<dbReference type="EMBL" id="AP015036">
    <property type="protein sequence ID" value="BAT82562.1"/>
    <property type="molecule type" value="Genomic_DNA"/>
</dbReference>
<feature type="non-terminal residue" evidence="1">
    <location>
        <position position="1"/>
    </location>
</feature>
<organism evidence="1 2">
    <name type="scientific">Vigna angularis var. angularis</name>
    <dbReference type="NCBI Taxonomy" id="157739"/>
    <lineage>
        <taxon>Eukaryota</taxon>
        <taxon>Viridiplantae</taxon>
        <taxon>Streptophyta</taxon>
        <taxon>Embryophyta</taxon>
        <taxon>Tracheophyta</taxon>
        <taxon>Spermatophyta</taxon>
        <taxon>Magnoliopsida</taxon>
        <taxon>eudicotyledons</taxon>
        <taxon>Gunneridae</taxon>
        <taxon>Pentapetalae</taxon>
        <taxon>rosids</taxon>
        <taxon>fabids</taxon>
        <taxon>Fabales</taxon>
        <taxon>Fabaceae</taxon>
        <taxon>Papilionoideae</taxon>
        <taxon>50 kb inversion clade</taxon>
        <taxon>NPAAA clade</taxon>
        <taxon>indigoferoid/millettioid clade</taxon>
        <taxon>Phaseoleae</taxon>
        <taxon>Vigna</taxon>
    </lineage>
</organism>
<gene>
    <name evidence="1" type="primary">Vigan.03G259700</name>
    <name evidence="1" type="ORF">VIGAN_03259700</name>
</gene>
<evidence type="ECO:0000313" key="1">
    <source>
        <dbReference type="EMBL" id="BAT82562.1"/>
    </source>
</evidence>
<protein>
    <submittedName>
        <fullName evidence="1">Uncharacterized protein</fullName>
    </submittedName>
</protein>